<proteinExistence type="predicted"/>
<comment type="caution">
    <text evidence="4">The sequence shown here is derived from an EMBL/GenBank/DDBJ whole genome shotgun (WGS) entry which is preliminary data.</text>
</comment>
<evidence type="ECO:0000259" key="3">
    <source>
        <dbReference type="PROSITE" id="PS50198"/>
    </source>
</evidence>
<dbReference type="PROSITE" id="PS51257">
    <property type="entry name" value="PROKAR_LIPOPROTEIN"/>
    <property type="match status" value="1"/>
</dbReference>
<feature type="domain" description="PpiC" evidence="3">
    <location>
        <begin position="186"/>
        <end position="276"/>
    </location>
</feature>
<accession>A0A4R2KMS4</accession>
<dbReference type="Proteomes" id="UP000294919">
    <property type="component" value="Unassembled WGS sequence"/>
</dbReference>
<evidence type="ECO:0000313" key="4">
    <source>
        <dbReference type="EMBL" id="TCO71368.1"/>
    </source>
</evidence>
<gene>
    <name evidence="4" type="ORF">EV214_12237</name>
</gene>
<dbReference type="Gene3D" id="3.10.50.40">
    <property type="match status" value="1"/>
</dbReference>
<keyword evidence="5" id="KW-1185">Reference proteome</keyword>
<dbReference type="InterPro" id="IPR023058">
    <property type="entry name" value="PPIase_PpiC_CS"/>
</dbReference>
<dbReference type="AlphaFoldDB" id="A0A4R2KMS4"/>
<evidence type="ECO:0000256" key="1">
    <source>
        <dbReference type="PROSITE-ProRule" id="PRU00278"/>
    </source>
</evidence>
<dbReference type="SUPFAM" id="SSF109998">
    <property type="entry name" value="Triger factor/SurA peptide-binding domain-like"/>
    <property type="match status" value="1"/>
</dbReference>
<dbReference type="Pfam" id="PF13624">
    <property type="entry name" value="SurA_N_3"/>
    <property type="match status" value="1"/>
</dbReference>
<organism evidence="4 5">
    <name type="scientific">Marinisporobacter balticus</name>
    <dbReference type="NCBI Taxonomy" id="2018667"/>
    <lineage>
        <taxon>Bacteria</taxon>
        <taxon>Bacillati</taxon>
        <taxon>Bacillota</taxon>
        <taxon>Clostridia</taxon>
        <taxon>Peptostreptococcales</taxon>
        <taxon>Thermotaleaceae</taxon>
        <taxon>Marinisporobacter</taxon>
    </lineage>
</organism>
<keyword evidence="1" id="KW-0697">Rotamase</keyword>
<evidence type="ECO:0000313" key="5">
    <source>
        <dbReference type="Proteomes" id="UP000294919"/>
    </source>
</evidence>
<keyword evidence="1" id="KW-0413">Isomerase</keyword>
<dbReference type="PANTHER" id="PTHR47245">
    <property type="entry name" value="PEPTIDYLPROLYL ISOMERASE"/>
    <property type="match status" value="1"/>
</dbReference>
<dbReference type="InterPro" id="IPR050245">
    <property type="entry name" value="PrsA_foldase"/>
</dbReference>
<dbReference type="PROSITE" id="PS50198">
    <property type="entry name" value="PPIC_PPIASE_2"/>
    <property type="match status" value="1"/>
</dbReference>
<feature type="coiled-coil region" evidence="2">
    <location>
        <begin position="111"/>
        <end position="138"/>
    </location>
</feature>
<sequence length="316" mass="36372">MMKFIKSKIFIVVVLVFVMIFAVGCTNKATSMNEKDVVAKVGEQVIGLEAYNKKLILIKKNIEEQYGEKIWSMDMNGKTYLQAVQEKVLDQMIDEEAIVKYMQDKKIVVSDKEIEKQYENYKESMKDQTEAKKFLEENGIDESFVKNQIKTDMYVNKFQQKMIEDLKLTDKKLEADYKKNEAVYTKDQTKASHILVEDEKTAKDLLKRIKSGEDFGKLAKEFSKDPGSAMNGGDLGIFGKGMMVPEFEAVAFSLKPGEVSDPVKTQFGYHIIKGDTIKFEDVKEKIRMDMIQKKIVDQLDAIKKDLKIEKFPEKIK</sequence>
<protein>
    <submittedName>
        <fullName evidence="4">Foldase protein PrsA</fullName>
    </submittedName>
</protein>
<dbReference type="Gene3D" id="1.10.4030.10">
    <property type="entry name" value="Porin chaperone SurA, peptide-binding domain"/>
    <property type="match status" value="1"/>
</dbReference>
<dbReference type="Pfam" id="PF13616">
    <property type="entry name" value="Rotamase_3"/>
    <property type="match status" value="1"/>
</dbReference>
<reference evidence="4 5" key="1">
    <citation type="submission" date="2019-03" db="EMBL/GenBank/DDBJ databases">
        <title>Genomic Encyclopedia of Type Strains, Phase IV (KMG-IV): sequencing the most valuable type-strain genomes for metagenomic binning, comparative biology and taxonomic classification.</title>
        <authorList>
            <person name="Goeker M."/>
        </authorList>
    </citation>
    <scope>NUCLEOTIDE SEQUENCE [LARGE SCALE GENOMIC DNA]</scope>
    <source>
        <strain evidence="4 5">DSM 102940</strain>
    </source>
</reference>
<dbReference type="InterPro" id="IPR027304">
    <property type="entry name" value="Trigger_fact/SurA_dom_sf"/>
</dbReference>
<dbReference type="OrthoDB" id="14196at2"/>
<dbReference type="EMBL" id="SLWV01000022">
    <property type="protein sequence ID" value="TCO71368.1"/>
    <property type="molecule type" value="Genomic_DNA"/>
</dbReference>
<dbReference type="GO" id="GO:0003755">
    <property type="term" value="F:peptidyl-prolyl cis-trans isomerase activity"/>
    <property type="evidence" value="ECO:0007669"/>
    <property type="project" value="UniProtKB-KW"/>
</dbReference>
<dbReference type="PROSITE" id="PS01096">
    <property type="entry name" value="PPIC_PPIASE_1"/>
    <property type="match status" value="1"/>
</dbReference>
<evidence type="ECO:0000256" key="2">
    <source>
        <dbReference type="SAM" id="Coils"/>
    </source>
</evidence>
<keyword evidence="2" id="KW-0175">Coiled coil</keyword>
<name>A0A4R2KMS4_9FIRM</name>
<dbReference type="InterPro" id="IPR046357">
    <property type="entry name" value="PPIase_dom_sf"/>
</dbReference>
<dbReference type="InterPro" id="IPR000297">
    <property type="entry name" value="PPIase_PpiC"/>
</dbReference>
<dbReference type="PANTHER" id="PTHR47245:SF2">
    <property type="entry name" value="PEPTIDYL-PROLYL CIS-TRANS ISOMERASE HP_0175-RELATED"/>
    <property type="match status" value="1"/>
</dbReference>
<dbReference type="SUPFAM" id="SSF54534">
    <property type="entry name" value="FKBP-like"/>
    <property type="match status" value="1"/>
</dbReference>